<evidence type="ECO:0000313" key="3">
    <source>
        <dbReference type="Proteomes" id="UP001199816"/>
    </source>
</evidence>
<keyword evidence="3" id="KW-1185">Reference proteome</keyword>
<feature type="transmembrane region" description="Helical" evidence="1">
    <location>
        <begin position="6"/>
        <end position="24"/>
    </location>
</feature>
<organism evidence="2 3">
    <name type="scientific">Niabella pedocola</name>
    <dbReference type="NCBI Taxonomy" id="1752077"/>
    <lineage>
        <taxon>Bacteria</taxon>
        <taxon>Pseudomonadati</taxon>
        <taxon>Bacteroidota</taxon>
        <taxon>Chitinophagia</taxon>
        <taxon>Chitinophagales</taxon>
        <taxon>Chitinophagaceae</taxon>
        <taxon>Niabella</taxon>
    </lineage>
</organism>
<evidence type="ECO:0000256" key="1">
    <source>
        <dbReference type="SAM" id="Phobius"/>
    </source>
</evidence>
<feature type="transmembrane region" description="Helical" evidence="1">
    <location>
        <begin position="45"/>
        <end position="69"/>
    </location>
</feature>
<keyword evidence="1" id="KW-0472">Membrane</keyword>
<keyword evidence="1" id="KW-1133">Transmembrane helix</keyword>
<reference evidence="2 3" key="1">
    <citation type="submission" date="2021-11" db="EMBL/GenBank/DDBJ databases">
        <title>Genomic of Niabella pedocola.</title>
        <authorList>
            <person name="Wu T."/>
        </authorList>
    </citation>
    <scope>NUCLEOTIDE SEQUENCE [LARGE SCALE GENOMIC DNA]</scope>
    <source>
        <strain evidence="2 3">JCM 31011</strain>
    </source>
</reference>
<protein>
    <recommendedName>
        <fullName evidence="4">Integral membrane protein</fullName>
    </recommendedName>
</protein>
<evidence type="ECO:0000313" key="2">
    <source>
        <dbReference type="EMBL" id="MCD2426034.1"/>
    </source>
</evidence>
<feature type="transmembrane region" description="Helical" evidence="1">
    <location>
        <begin position="89"/>
        <end position="108"/>
    </location>
</feature>
<accession>A0ABS8PYZ1</accession>
<keyword evidence="1" id="KW-0812">Transmembrane</keyword>
<dbReference type="RefSeq" id="WP_231008624.1">
    <property type="nucleotide sequence ID" value="NZ_JAJNEC010000008.1"/>
</dbReference>
<proteinExistence type="predicted"/>
<gene>
    <name evidence="2" type="ORF">LQ567_24835</name>
</gene>
<sequence>MKNLIVIAYLVYVPVIVLLTFYVAHSLFRNSLVYMKDIFNGRDEIAVATNTLFKIGFYLLNLGFGLYILEITRHLDTPQVAIEALSVKIGGFSIYLGVMLFLNLYLFFRGKRIAKQKRLAAQFIAQPNIPNIPQV</sequence>
<name>A0ABS8PYZ1_9BACT</name>
<evidence type="ECO:0008006" key="4">
    <source>
        <dbReference type="Google" id="ProtNLM"/>
    </source>
</evidence>
<dbReference type="EMBL" id="JAJNEC010000008">
    <property type="protein sequence ID" value="MCD2426034.1"/>
    <property type="molecule type" value="Genomic_DNA"/>
</dbReference>
<dbReference type="Proteomes" id="UP001199816">
    <property type="component" value="Unassembled WGS sequence"/>
</dbReference>
<comment type="caution">
    <text evidence="2">The sequence shown here is derived from an EMBL/GenBank/DDBJ whole genome shotgun (WGS) entry which is preliminary data.</text>
</comment>